<proteinExistence type="predicted"/>
<organism evidence="1 2">
    <name type="scientific">Sinorhizobium garamanticum</name>
    <dbReference type="NCBI Taxonomy" id="680247"/>
    <lineage>
        <taxon>Bacteria</taxon>
        <taxon>Pseudomonadati</taxon>
        <taxon>Pseudomonadota</taxon>
        <taxon>Alphaproteobacteria</taxon>
        <taxon>Hyphomicrobiales</taxon>
        <taxon>Rhizobiaceae</taxon>
        <taxon>Sinorhizobium/Ensifer group</taxon>
        <taxon>Sinorhizobium</taxon>
    </lineage>
</organism>
<dbReference type="RefSeq" id="WP_280658735.1">
    <property type="nucleotide sequence ID" value="NZ_CP120373.1"/>
</dbReference>
<gene>
    <name evidence="1" type="ORF">PZN02_002982</name>
</gene>
<sequence length="52" mass="5882">MKQQFFPDGVGVVALVGQHPTRTTHRYSEKIGNSTEFSPLVRINPRLTSARR</sequence>
<dbReference type="EMBL" id="CP120373">
    <property type="protein sequence ID" value="WEX86668.1"/>
    <property type="molecule type" value="Genomic_DNA"/>
</dbReference>
<evidence type="ECO:0000313" key="1">
    <source>
        <dbReference type="EMBL" id="WEX86668.1"/>
    </source>
</evidence>
<accession>A0ABY8DCH5</accession>
<keyword evidence="2" id="KW-1185">Reference proteome</keyword>
<name>A0ABY8DCH5_9HYPH</name>
<reference evidence="1 2" key="1">
    <citation type="submission" date="2023-03" db="EMBL/GenBank/DDBJ databases">
        <authorList>
            <person name="Kaur S."/>
            <person name="Espinosa-Saiz D."/>
            <person name="Velazquez E."/>
            <person name="Menendez E."/>
            <person name="diCenzo G.C."/>
        </authorList>
    </citation>
    <scope>NUCLEOTIDE SEQUENCE [LARGE SCALE GENOMIC DNA]</scope>
    <source>
        <strain evidence="1 2">LMG 24692</strain>
    </source>
</reference>
<protein>
    <submittedName>
        <fullName evidence="1">Uncharacterized protein</fullName>
    </submittedName>
</protein>
<evidence type="ECO:0000313" key="2">
    <source>
        <dbReference type="Proteomes" id="UP001229355"/>
    </source>
</evidence>
<dbReference type="Proteomes" id="UP001229355">
    <property type="component" value="Chromosome 1"/>
</dbReference>